<feature type="compositionally biased region" description="Polar residues" evidence="1">
    <location>
        <begin position="231"/>
        <end position="248"/>
    </location>
</feature>
<dbReference type="EMBL" id="BMDY01000006">
    <property type="protein sequence ID" value="GGB01271.1"/>
    <property type="molecule type" value="Genomic_DNA"/>
</dbReference>
<dbReference type="Proteomes" id="UP000651977">
    <property type="component" value="Unassembled WGS sequence"/>
</dbReference>
<evidence type="ECO:0000256" key="1">
    <source>
        <dbReference type="SAM" id="MobiDB-lite"/>
    </source>
</evidence>
<feature type="domain" description="HTH cro/C1-type" evidence="3">
    <location>
        <begin position="24"/>
        <end position="85"/>
    </location>
</feature>
<evidence type="ECO:0000313" key="4">
    <source>
        <dbReference type="EMBL" id="GGB01271.1"/>
    </source>
</evidence>
<dbReference type="InterPro" id="IPR010982">
    <property type="entry name" value="Lambda_DNA-bd_dom_sf"/>
</dbReference>
<evidence type="ECO:0000256" key="2">
    <source>
        <dbReference type="SAM" id="Phobius"/>
    </source>
</evidence>
<dbReference type="Pfam" id="PF13464">
    <property type="entry name" value="RodZ_C"/>
    <property type="match status" value="1"/>
</dbReference>
<feature type="compositionally biased region" description="Low complexity" evidence="1">
    <location>
        <begin position="196"/>
        <end position="212"/>
    </location>
</feature>
<keyword evidence="2" id="KW-1133">Transmembrane helix</keyword>
<dbReference type="SUPFAM" id="SSF47413">
    <property type="entry name" value="lambda repressor-like DNA-binding domains"/>
    <property type="match status" value="1"/>
</dbReference>
<comment type="caution">
    <text evidence="4">The sequence shown here is derived from an EMBL/GenBank/DDBJ whole genome shotgun (WGS) entry which is preliminary data.</text>
</comment>
<evidence type="ECO:0000313" key="5">
    <source>
        <dbReference type="Proteomes" id="UP000651977"/>
    </source>
</evidence>
<dbReference type="SMART" id="SM00530">
    <property type="entry name" value="HTH_XRE"/>
    <property type="match status" value="1"/>
</dbReference>
<dbReference type="RefSeq" id="WP_055734865.1">
    <property type="nucleotide sequence ID" value="NZ_BMDY01000006.1"/>
</dbReference>
<evidence type="ECO:0000259" key="3">
    <source>
        <dbReference type="SMART" id="SM00530"/>
    </source>
</evidence>
<reference evidence="5" key="1">
    <citation type="journal article" date="2019" name="Int. J. Syst. Evol. Microbiol.">
        <title>The Global Catalogue of Microorganisms (GCM) 10K type strain sequencing project: providing services to taxonomists for standard genome sequencing and annotation.</title>
        <authorList>
            <consortium name="The Broad Institute Genomics Platform"/>
            <consortium name="The Broad Institute Genome Sequencing Center for Infectious Disease"/>
            <person name="Wu L."/>
            <person name="Ma J."/>
        </authorList>
    </citation>
    <scope>NUCLEOTIDE SEQUENCE [LARGE SCALE GENOMIC DNA]</scope>
    <source>
        <strain evidence="5">CGMCC 1.10131</strain>
    </source>
</reference>
<protein>
    <submittedName>
        <fullName evidence="4">Transcriptional regulator</fullName>
    </submittedName>
</protein>
<feature type="region of interest" description="Disordered" evidence="1">
    <location>
        <begin position="177"/>
        <end position="251"/>
    </location>
</feature>
<dbReference type="Pfam" id="PF13413">
    <property type="entry name" value="HTH_25"/>
    <property type="match status" value="1"/>
</dbReference>
<keyword evidence="5" id="KW-1185">Reference proteome</keyword>
<feature type="transmembrane region" description="Helical" evidence="2">
    <location>
        <begin position="118"/>
        <end position="138"/>
    </location>
</feature>
<gene>
    <name evidence="4" type="ORF">GCM10007414_13080</name>
</gene>
<dbReference type="Gene3D" id="1.10.260.40">
    <property type="entry name" value="lambda repressor-like DNA-binding domains"/>
    <property type="match status" value="1"/>
</dbReference>
<dbReference type="InterPro" id="IPR001387">
    <property type="entry name" value="Cro/C1-type_HTH"/>
</dbReference>
<name>A0ABQ1I0V3_9ALTE</name>
<dbReference type="InterPro" id="IPR025194">
    <property type="entry name" value="RodZ-like_C"/>
</dbReference>
<keyword evidence="2" id="KW-0472">Membrane</keyword>
<organism evidence="4 5">
    <name type="scientific">Agarivorans gilvus</name>
    <dbReference type="NCBI Taxonomy" id="680279"/>
    <lineage>
        <taxon>Bacteria</taxon>
        <taxon>Pseudomonadati</taxon>
        <taxon>Pseudomonadota</taxon>
        <taxon>Gammaproteobacteria</taxon>
        <taxon>Alteromonadales</taxon>
        <taxon>Alteromonadaceae</taxon>
        <taxon>Agarivorans</taxon>
    </lineage>
</organism>
<dbReference type="PANTHER" id="PTHR34475:SF1">
    <property type="entry name" value="CYTOSKELETON PROTEIN RODZ"/>
    <property type="match status" value="1"/>
</dbReference>
<keyword evidence="2" id="KW-0812">Transmembrane</keyword>
<dbReference type="PANTHER" id="PTHR34475">
    <property type="match status" value="1"/>
</dbReference>
<dbReference type="CDD" id="cd00093">
    <property type="entry name" value="HTH_XRE"/>
    <property type="match status" value="1"/>
</dbReference>
<accession>A0ABQ1I0V3</accession>
<proteinExistence type="predicted"/>
<dbReference type="InterPro" id="IPR050400">
    <property type="entry name" value="Bact_Cytoskel_RodZ"/>
</dbReference>
<sequence>MTTKAESEQAELSDDIEVVSPGQMLQDARVAAKLSQNQVAERLKLRLQVVKDIEADSFDSGLSNTFIKGYLRAYARLLNVSEELVLSSYAHLNVAQEQRTEMQSFSRRIKQETHDSRLMKFTYLVVLGIVVLLVVWWWQDKNSQADYQQSQLEAEISPVIQANEGLSEEPSLALDPAEVDASTDEQAQANAEALYSEPEAQPQASEAELLEANTTTAEASEPPQAVAEPSADTSISASEDSQVNQPSAEFTPLNMRFENECWVEIRDANGKRLVAAIKQPGESLTVAAASPYSIVLGTNAGVSVTYGTEEIDLSSFKRGKVVRMTIPQ</sequence>